<keyword evidence="9" id="KW-0645">Protease</keyword>
<evidence type="ECO:0000256" key="4">
    <source>
        <dbReference type="ARBA" id="ARBA00022989"/>
    </source>
</evidence>
<feature type="region of interest" description="Disordered" evidence="7">
    <location>
        <begin position="293"/>
        <end position="349"/>
    </location>
</feature>
<evidence type="ECO:0000256" key="2">
    <source>
        <dbReference type="ARBA" id="ARBA00007862"/>
    </source>
</evidence>
<dbReference type="Proteomes" id="UP000680348">
    <property type="component" value="Unassembled WGS sequence"/>
</dbReference>
<dbReference type="PANTHER" id="PTHR42911">
    <property type="entry name" value="MODULATOR OF FTSH PROTEASE HFLC"/>
    <property type="match status" value="1"/>
</dbReference>
<evidence type="ECO:0000313" key="10">
    <source>
        <dbReference type="Proteomes" id="UP000680348"/>
    </source>
</evidence>
<dbReference type="InterPro" id="IPR001107">
    <property type="entry name" value="Band_7"/>
</dbReference>
<feature type="compositionally biased region" description="Polar residues" evidence="7">
    <location>
        <begin position="319"/>
        <end position="332"/>
    </location>
</feature>
<comment type="similarity">
    <text evidence="2 6">Belongs to the band 7/mec-2 family. HflC subfamily.</text>
</comment>
<organism evidence="9 10">
    <name type="scientific">Pseudaminobacter soli</name>
    <name type="common">ex Zhang et al. 2022</name>
    <dbReference type="NCBI Taxonomy" id="2831468"/>
    <lineage>
        <taxon>Bacteria</taxon>
        <taxon>Pseudomonadati</taxon>
        <taxon>Pseudomonadota</taxon>
        <taxon>Alphaproteobacteria</taxon>
        <taxon>Hyphomicrobiales</taxon>
        <taxon>Phyllobacteriaceae</taxon>
        <taxon>Pseudaminobacter</taxon>
    </lineage>
</organism>
<dbReference type="AlphaFoldDB" id="A0A942E7D2"/>
<evidence type="ECO:0000313" key="9">
    <source>
        <dbReference type="EMBL" id="MBS3652478.1"/>
    </source>
</evidence>
<dbReference type="RefSeq" id="WP_188258030.1">
    <property type="nucleotide sequence ID" value="NZ_JABVCF010000027.1"/>
</dbReference>
<keyword evidence="3" id="KW-0812">Transmembrane</keyword>
<dbReference type="Pfam" id="PF01145">
    <property type="entry name" value="Band_7"/>
    <property type="match status" value="1"/>
</dbReference>
<keyword evidence="5" id="KW-0472">Membrane</keyword>
<dbReference type="PIRSF" id="PIRSF005651">
    <property type="entry name" value="HflC"/>
    <property type="match status" value="1"/>
</dbReference>
<proteinExistence type="inferred from homology"/>
<keyword evidence="4" id="KW-1133">Transmembrane helix</keyword>
<protein>
    <recommendedName>
        <fullName evidence="6">Protein HflC</fullName>
    </recommendedName>
</protein>
<comment type="function">
    <text evidence="6">HflC and HflK could regulate a protease.</text>
</comment>
<dbReference type="SMART" id="SM00244">
    <property type="entry name" value="PHB"/>
    <property type="match status" value="1"/>
</dbReference>
<feature type="compositionally biased region" description="Polar residues" evidence="7">
    <location>
        <begin position="339"/>
        <end position="349"/>
    </location>
</feature>
<dbReference type="CDD" id="cd03405">
    <property type="entry name" value="SPFH_HflC"/>
    <property type="match status" value="1"/>
</dbReference>
<reference evidence="9" key="1">
    <citation type="submission" date="2021-04" db="EMBL/GenBank/DDBJ databases">
        <title>Pseudaminobacter soli sp. nov., isolated from paddy soil contaminated by heavy metals.</title>
        <authorList>
            <person name="Zhang K."/>
        </authorList>
    </citation>
    <scope>NUCLEOTIDE SEQUENCE</scope>
    <source>
        <strain evidence="9">19-2017</strain>
    </source>
</reference>
<dbReference type="GO" id="GO:0016020">
    <property type="term" value="C:membrane"/>
    <property type="evidence" value="ECO:0007669"/>
    <property type="project" value="UniProtKB-SubCell"/>
</dbReference>
<comment type="subcellular location">
    <subcellularLocation>
        <location evidence="1">Membrane</location>
        <topology evidence="1">Single-pass membrane protein</topology>
    </subcellularLocation>
</comment>
<dbReference type="PANTHER" id="PTHR42911:SF1">
    <property type="entry name" value="MODULATOR OF FTSH PROTEASE HFLC"/>
    <property type="match status" value="1"/>
</dbReference>
<dbReference type="GO" id="GO:0006508">
    <property type="term" value="P:proteolysis"/>
    <property type="evidence" value="ECO:0007669"/>
    <property type="project" value="UniProtKB-KW"/>
</dbReference>
<accession>A0A942E7D2</accession>
<dbReference type="InterPro" id="IPR036013">
    <property type="entry name" value="Band_7/SPFH_dom_sf"/>
</dbReference>
<dbReference type="GO" id="GO:0008233">
    <property type="term" value="F:peptidase activity"/>
    <property type="evidence" value="ECO:0007669"/>
    <property type="project" value="UniProtKB-KW"/>
</dbReference>
<comment type="caution">
    <text evidence="9">The sequence shown here is derived from an EMBL/GenBank/DDBJ whole genome shotgun (WGS) entry which is preliminary data.</text>
</comment>
<dbReference type="Gene3D" id="3.30.479.30">
    <property type="entry name" value="Band 7 domain"/>
    <property type="match status" value="1"/>
</dbReference>
<keyword evidence="9" id="KW-0378">Hydrolase</keyword>
<evidence type="ECO:0000256" key="5">
    <source>
        <dbReference type="ARBA" id="ARBA00023136"/>
    </source>
</evidence>
<evidence type="ECO:0000256" key="7">
    <source>
        <dbReference type="SAM" id="MobiDB-lite"/>
    </source>
</evidence>
<gene>
    <name evidence="9" type="ORF">KEU06_28235</name>
</gene>
<evidence type="ECO:0000256" key="6">
    <source>
        <dbReference type="PIRNR" id="PIRNR005651"/>
    </source>
</evidence>
<keyword evidence="10" id="KW-1185">Reference proteome</keyword>
<feature type="domain" description="Band 7" evidence="8">
    <location>
        <begin position="21"/>
        <end position="188"/>
    </location>
</feature>
<evidence type="ECO:0000256" key="1">
    <source>
        <dbReference type="ARBA" id="ARBA00004167"/>
    </source>
</evidence>
<evidence type="ECO:0000256" key="3">
    <source>
        <dbReference type="ARBA" id="ARBA00022692"/>
    </source>
</evidence>
<evidence type="ECO:0000259" key="8">
    <source>
        <dbReference type="SMART" id="SM00244"/>
    </source>
</evidence>
<name>A0A942E7D2_9HYPH</name>
<sequence>MSNRLAAIGVAALVVLFLIYSSVFVVNEREQAIVLRFGQIVDVKAEPGIYFKAPFGFAGADNVQIIDDRVLRFDLDDIRVQVSGGKFYEVDAFVAYRIANPRVFRAAVSGSVPLAEQRLRTRLDAALRRVYGLRGFEAALSEERASMMREVRDQLRPDATSLGLQIEDVRIRRTDLTAEVSQQTYDRMKAERLAEAERLRARGREAAQRIRARVDREVVETVAEARRESEILRGEGDAERSAAFAAAFQRDPGFFEFYRSMGAYNTGLNTSGTTMVLSPESEFFRYFNSAQGTAGASTTAAPPGPGPAPAPAAPAGSANSETGAVQPGQNPGTGAVQPGANSATTGAVQ</sequence>
<feature type="compositionally biased region" description="Pro residues" evidence="7">
    <location>
        <begin position="302"/>
        <end position="312"/>
    </location>
</feature>
<dbReference type="EMBL" id="JAGWCR010000027">
    <property type="protein sequence ID" value="MBS3652478.1"/>
    <property type="molecule type" value="Genomic_DNA"/>
</dbReference>
<dbReference type="SUPFAM" id="SSF117892">
    <property type="entry name" value="Band 7/SPFH domain"/>
    <property type="match status" value="1"/>
</dbReference>
<dbReference type="InterPro" id="IPR010200">
    <property type="entry name" value="HflC"/>
</dbReference>